<dbReference type="EMBL" id="AUWU02000004">
    <property type="protein sequence ID" value="KAH0574349.1"/>
    <property type="molecule type" value="Genomic_DNA"/>
</dbReference>
<accession>V6LJS3</accession>
<protein>
    <submittedName>
        <fullName evidence="1">Uncharacterized protein</fullName>
    </submittedName>
</protein>
<evidence type="ECO:0000313" key="3">
    <source>
        <dbReference type="Proteomes" id="UP000018208"/>
    </source>
</evidence>
<dbReference type="VEuPathDB" id="GiardiaDB:SS50377_24304"/>
<reference evidence="2" key="2">
    <citation type="submission" date="2020-12" db="EMBL/GenBank/DDBJ databases">
        <title>New Spironucleus salmonicida genome in near-complete chromosomes.</title>
        <authorList>
            <person name="Xu F."/>
            <person name="Kurt Z."/>
            <person name="Jimenez-Gonzalez A."/>
            <person name="Astvaldsson A."/>
            <person name="Andersson J.O."/>
            <person name="Svard S.G."/>
        </authorList>
    </citation>
    <scope>NUCLEOTIDE SEQUENCE</scope>
    <source>
        <strain evidence="2">ATCC 50377</strain>
    </source>
</reference>
<dbReference type="Proteomes" id="UP000018208">
    <property type="component" value="Unassembled WGS sequence"/>
</dbReference>
<name>V6LJS3_9EUKA</name>
<dbReference type="EMBL" id="KI546107">
    <property type="protein sequence ID" value="EST44845.1"/>
    <property type="molecule type" value="Genomic_DNA"/>
</dbReference>
<reference evidence="1 2" key="1">
    <citation type="journal article" date="2014" name="PLoS Genet.">
        <title>The Genome of Spironucleus salmonicida Highlights a Fish Pathogen Adapted to Fluctuating Environments.</title>
        <authorList>
            <person name="Xu F."/>
            <person name="Jerlstrom-Hultqvist J."/>
            <person name="Einarsson E."/>
            <person name="Astvaldsson A."/>
            <person name="Svard S.G."/>
            <person name="Andersson J.O."/>
        </authorList>
    </citation>
    <scope>NUCLEOTIDE SEQUENCE</scope>
    <source>
        <strain evidence="2">ATCC 50377</strain>
    </source>
</reference>
<sequence length="101" mass="11840">MFKAVETVTKLETESDNVQMMLVKVLAIEPDINLIDIDQQEFELNFAVKGDKLVINMWYMVLLDMKNEIIWAKECQDQPQKEVLSQFINVIDKHPEIFVPK</sequence>
<organism evidence="1">
    <name type="scientific">Spironucleus salmonicida</name>
    <dbReference type="NCBI Taxonomy" id="348837"/>
    <lineage>
        <taxon>Eukaryota</taxon>
        <taxon>Metamonada</taxon>
        <taxon>Diplomonadida</taxon>
        <taxon>Hexamitidae</taxon>
        <taxon>Hexamitinae</taxon>
        <taxon>Spironucleus</taxon>
    </lineage>
</organism>
<proteinExistence type="predicted"/>
<dbReference type="AlphaFoldDB" id="V6LJS3"/>
<gene>
    <name evidence="1" type="ORF">SS50377_15291</name>
    <name evidence="2" type="ORF">SS50377_24304</name>
</gene>
<evidence type="ECO:0000313" key="1">
    <source>
        <dbReference type="EMBL" id="EST44845.1"/>
    </source>
</evidence>
<keyword evidence="3" id="KW-1185">Reference proteome</keyword>
<evidence type="ECO:0000313" key="2">
    <source>
        <dbReference type="EMBL" id="KAH0574349.1"/>
    </source>
</evidence>